<reference evidence="3" key="1">
    <citation type="submission" date="2017-09" db="EMBL/GenBank/DDBJ databases">
        <title>Depth-based differentiation of microbial function through sediment-hosted aquifers and enrichment of novel symbionts in the deep terrestrial subsurface.</title>
        <authorList>
            <person name="Probst A.J."/>
            <person name="Ladd B."/>
            <person name="Jarett J.K."/>
            <person name="Geller-Mcgrath D.E."/>
            <person name="Sieber C.M.K."/>
            <person name="Emerson J.B."/>
            <person name="Anantharaman K."/>
            <person name="Thomas B.C."/>
            <person name="Malmstrom R."/>
            <person name="Stieglmeier M."/>
            <person name="Klingl A."/>
            <person name="Woyke T."/>
            <person name="Ryan C.M."/>
            <person name="Banfield J.F."/>
        </authorList>
    </citation>
    <scope>NUCLEOTIDE SEQUENCE [LARGE SCALE GENOMIC DNA]</scope>
</reference>
<evidence type="ECO:0000313" key="3">
    <source>
        <dbReference type="Proteomes" id="UP000229502"/>
    </source>
</evidence>
<name>A0A2M6YS42_9BACT</name>
<dbReference type="AlphaFoldDB" id="A0A2M6YS42"/>
<comment type="caution">
    <text evidence="2">The sequence shown here is derived from an EMBL/GenBank/DDBJ whole genome shotgun (WGS) entry which is preliminary data.</text>
</comment>
<sequence>MLHRESLILCRLHPPSPPAGGVGFRRVEMKPPRPWKGGVSPGSERKKLAFRQEASFLPASSPPTEGRGIRRGEIKNLRDGVL</sequence>
<evidence type="ECO:0000313" key="2">
    <source>
        <dbReference type="EMBL" id="PIU36316.1"/>
    </source>
</evidence>
<dbReference type="EMBL" id="PEWZ01000015">
    <property type="protein sequence ID" value="PIU36316.1"/>
    <property type="molecule type" value="Genomic_DNA"/>
</dbReference>
<feature type="region of interest" description="Disordered" evidence="1">
    <location>
        <begin position="19"/>
        <end position="82"/>
    </location>
</feature>
<evidence type="ECO:0000256" key="1">
    <source>
        <dbReference type="SAM" id="MobiDB-lite"/>
    </source>
</evidence>
<proteinExistence type="predicted"/>
<organism evidence="2 3">
    <name type="scientific">Candidatus Shapirobacteria bacterium CG07_land_8_20_14_0_80_39_18</name>
    <dbReference type="NCBI Taxonomy" id="1974882"/>
    <lineage>
        <taxon>Bacteria</taxon>
        <taxon>Candidatus Shapironibacteriota</taxon>
    </lineage>
</organism>
<feature type="compositionally biased region" description="Basic and acidic residues" evidence="1">
    <location>
        <begin position="67"/>
        <end position="82"/>
    </location>
</feature>
<dbReference type="Proteomes" id="UP000229502">
    <property type="component" value="Unassembled WGS sequence"/>
</dbReference>
<accession>A0A2M6YS42</accession>
<gene>
    <name evidence="2" type="ORF">COT03_00220</name>
</gene>
<protein>
    <submittedName>
        <fullName evidence="2">Uncharacterized protein</fullName>
    </submittedName>
</protein>